<keyword evidence="6" id="KW-1185">Reference proteome</keyword>
<dbReference type="PROSITE" id="PS51774">
    <property type="entry name" value="NAB"/>
    <property type="match status" value="1"/>
</dbReference>
<feature type="region of interest" description="Disordered" evidence="3">
    <location>
        <begin position="91"/>
        <end position="111"/>
    </location>
</feature>
<feature type="region of interest" description="Disordered" evidence="3">
    <location>
        <begin position="34"/>
        <end position="73"/>
    </location>
</feature>
<dbReference type="SUPFAM" id="SSF57997">
    <property type="entry name" value="Tropomyosin"/>
    <property type="match status" value="1"/>
</dbReference>
<keyword evidence="1 2" id="KW-0175">Coiled coil</keyword>
<dbReference type="PANTHER" id="PTHR47357">
    <property type="entry name" value="COP1-INTERACTIVE PROTEIN 1"/>
    <property type="match status" value="1"/>
</dbReference>
<proteinExistence type="predicted"/>
<evidence type="ECO:0000256" key="1">
    <source>
        <dbReference type="ARBA" id="ARBA00023054"/>
    </source>
</evidence>
<dbReference type="Gene3D" id="1.10.287.1490">
    <property type="match status" value="1"/>
</dbReference>
<evidence type="ECO:0000256" key="2">
    <source>
        <dbReference type="SAM" id="Coils"/>
    </source>
</evidence>
<feature type="compositionally biased region" description="Basic and acidic residues" evidence="3">
    <location>
        <begin position="51"/>
        <end position="71"/>
    </location>
</feature>
<feature type="coiled-coil region" evidence="2">
    <location>
        <begin position="146"/>
        <end position="498"/>
    </location>
</feature>
<feature type="compositionally biased region" description="Basic and acidic residues" evidence="3">
    <location>
        <begin position="101"/>
        <end position="111"/>
    </location>
</feature>
<evidence type="ECO:0000259" key="4">
    <source>
        <dbReference type="PROSITE" id="PS51774"/>
    </source>
</evidence>
<comment type="caution">
    <text evidence="5">The sequence shown here is derived from an EMBL/GenBank/DDBJ whole genome shotgun (WGS) entry which is preliminary data.</text>
</comment>
<evidence type="ECO:0000256" key="3">
    <source>
        <dbReference type="SAM" id="MobiDB-lite"/>
    </source>
</evidence>
<sequence length="654" mass="77083">MKKKSELIQLIQDYHKQYLSLYSLYEDLRGEVRKNINSKDDDSSSTSTSDSKSHDSPKDSTREDVEIRNDIASEDLEDVLKDKFTSTIETIDMDSQSSFEMSREESRENLKDLEVQDELSESARRRAAMDEGKRLVQRKDDLEGQVSSLSLEIEALFVEKRETEERIDCTLNEAKELKSKNSELKAQILELQEKSKQKDDHFSLLTTTFEENEQHYKSRIEGLMKQANSFELEMNSLHTQKGELERRCEEGSSQVEDLKKRANFLQQELDTMSNQRGELELELENKSKEASNYLSQIENLNEKFTEVQGTMEEKEGLKLQVQDLELEAESINTKKSDLEEKMVRIYEEAYQSRVEKEELQKKIPELQTDLSKKENELNKLKNDLDALQSEKNRLKLELETEKQNSVISISNMEKKNIELTKKIAEIREEHKQHSKSNFQMAERKIEEMAKEFRKQFEDNLRIMSRRIRVAEQLQAENKDCYSKMKEIYEQENKELKVRFGKAEVGLKNVKELSLTVNDMLNSLDTVGLKFEECTANFLNRISKVSCELKFAKDWVRRKNKAAMHLKDDLNCLLSQMDEKEAEILVFRERVWKSENKVRELEKMNKHNEDGMLVIQEEKREAIRQLCVWIDYHRSRSDYYKKMLTEITPGYRRTS</sequence>
<evidence type="ECO:0000313" key="6">
    <source>
        <dbReference type="Proteomes" id="UP001604277"/>
    </source>
</evidence>
<feature type="domain" description="NAB" evidence="4">
    <location>
        <begin position="1"/>
        <end position="32"/>
    </location>
</feature>
<reference evidence="6" key="1">
    <citation type="submission" date="2024-07" db="EMBL/GenBank/DDBJ databases">
        <title>Two chromosome-level genome assemblies of Korean endemic species Abeliophyllum distichum and Forsythia ovata (Oleaceae).</title>
        <authorList>
            <person name="Jang H."/>
        </authorList>
    </citation>
    <scope>NUCLEOTIDE SEQUENCE [LARGE SCALE GENOMIC DNA]</scope>
</reference>
<accession>A0ABD1WD80</accession>
<protein>
    <submittedName>
        <fullName evidence="5">COP1-interactive protein 1</fullName>
    </submittedName>
</protein>
<dbReference type="PANTHER" id="PTHR47357:SF4">
    <property type="entry name" value="MYOSIN HEAVY CHAIN-LIKE PROTEIN"/>
    <property type="match status" value="1"/>
</dbReference>
<dbReference type="AlphaFoldDB" id="A0ABD1WD80"/>
<organism evidence="5 6">
    <name type="scientific">Forsythia ovata</name>
    <dbReference type="NCBI Taxonomy" id="205694"/>
    <lineage>
        <taxon>Eukaryota</taxon>
        <taxon>Viridiplantae</taxon>
        <taxon>Streptophyta</taxon>
        <taxon>Embryophyta</taxon>
        <taxon>Tracheophyta</taxon>
        <taxon>Spermatophyta</taxon>
        <taxon>Magnoliopsida</taxon>
        <taxon>eudicotyledons</taxon>
        <taxon>Gunneridae</taxon>
        <taxon>Pentapetalae</taxon>
        <taxon>asterids</taxon>
        <taxon>lamiids</taxon>
        <taxon>Lamiales</taxon>
        <taxon>Oleaceae</taxon>
        <taxon>Forsythieae</taxon>
        <taxon>Forsythia</taxon>
    </lineage>
</organism>
<evidence type="ECO:0000313" key="5">
    <source>
        <dbReference type="EMBL" id="KAL2547636.1"/>
    </source>
</evidence>
<dbReference type="EMBL" id="JBFOLJ010000003">
    <property type="protein sequence ID" value="KAL2547636.1"/>
    <property type="molecule type" value="Genomic_DNA"/>
</dbReference>
<dbReference type="Proteomes" id="UP001604277">
    <property type="component" value="Unassembled WGS sequence"/>
</dbReference>
<dbReference type="InterPro" id="IPR011684">
    <property type="entry name" value="NAB"/>
</dbReference>
<name>A0ABD1WD80_9LAMI</name>
<gene>
    <name evidence="5" type="ORF">Fot_09166</name>
</gene>